<accession>A0ACB8UUH2</accession>
<reference evidence="1" key="1">
    <citation type="journal article" date="2022" name="bioRxiv">
        <title>Population genetic analysis of Ophidiomyces ophidiicola, the causative agent of snake fungal disease, indicates recent introductions to the USA.</title>
        <authorList>
            <person name="Ladner J.T."/>
            <person name="Palmer J.M."/>
            <person name="Ettinger C.L."/>
            <person name="Stajich J.E."/>
            <person name="Farrell T.M."/>
            <person name="Glorioso B.M."/>
            <person name="Lawson B."/>
            <person name="Price S.J."/>
            <person name="Stengle A.G."/>
            <person name="Grear D.A."/>
            <person name="Lorch J.M."/>
        </authorList>
    </citation>
    <scope>NUCLEOTIDE SEQUENCE</scope>
    <source>
        <strain evidence="1">NWHC 24266-5</strain>
    </source>
</reference>
<comment type="caution">
    <text evidence="1">The sequence shown here is derived from an EMBL/GenBank/DDBJ whole genome shotgun (WGS) entry which is preliminary data.</text>
</comment>
<name>A0ACB8UUH2_9EURO</name>
<gene>
    <name evidence="1" type="ORF">LOY88_004088</name>
</gene>
<proteinExistence type="predicted"/>
<dbReference type="EMBL" id="JALBCA010000058">
    <property type="protein sequence ID" value="KAI2385470.1"/>
    <property type="molecule type" value="Genomic_DNA"/>
</dbReference>
<evidence type="ECO:0000313" key="1">
    <source>
        <dbReference type="EMBL" id="KAI2385470.1"/>
    </source>
</evidence>
<sequence>MPSDAGSARIPSPTPASFNTSSTRGPPPETSPMSCYPESPQAIIGNKEDEVSPASTLINSAASQHNRPALLPRSPELPPPQFHHSNSSLAEAAGPMGTEAPGGNIHTEKLVRASHPVHIGGSSSLREPSARRAPDDQPSTEQTSVTTRRQGHGTIGSVYAGNKIRHLKKDDGIPLWRKDIQYDFLKCVFEDKTTCFTRFPEGDKGFTFADLYLDTMAKSSKTSKILKEKLQHDKPAATNMAMVCLLVNFGRMNTTLNFFPEMRAQLRTYHSIPSLQARQDSSAYKQLQDAPRLKSILKGASEDVEQPGTIEQIKCLPIPRTNPVNLIFVLSQFAPRVSELHFCPPGDFFDLVMRPTLSSKSRANAFLWLMWYYLESDFSGPLTSENPFGAGIVGEGSEGLPLKVPDMEQLTDLEAEAENIDTPEEIRYGEEKQRERKRILEDDDIVLRHPRRQKREDISDDLASEDTGQFGHTKRDKGISGSRGGHSATTITPLNTTKRPLEDDDIGGSQTPSHPSRSRPKRPKRESSINRPPNSQPQRLVLKTRMEQTPDIASPAPPGAAHPILQQYSSGNTPAGQHSTPRRPRPMTQHQLALEQNRRQRIDYVLAQRRTSVWNSLRTRRENEISFARAGRLLQNLPAGYDTDDESSWGKGGICPNPEEEEDFGEAASFYLSVIRKAARRLQRWDWESVLSDEKDYPTNGLGMEYNCPSMLEGQDVEAIGQSTTIAQKPKNRWTARRDRKTFDDMGDGSKQGAPTRKTGGRLSSSGQKKSSGEKAIPKRGRARTRPSTKAAPLGTPGVGVTAHVSAIASQADKGTDGEIAKRVHDIDQEPGGELSPRTRSRMDDGSSIGYGPEFGHVGDEDDDDDDGDDDDDETEEISDIDMDMSKVAGDEDSEGRGFALERDVNASHLGDEESMMET</sequence>
<organism evidence="1">
    <name type="scientific">Ophidiomyces ophidiicola</name>
    <dbReference type="NCBI Taxonomy" id="1387563"/>
    <lineage>
        <taxon>Eukaryota</taxon>
        <taxon>Fungi</taxon>
        <taxon>Dikarya</taxon>
        <taxon>Ascomycota</taxon>
        <taxon>Pezizomycotina</taxon>
        <taxon>Eurotiomycetes</taxon>
        <taxon>Eurotiomycetidae</taxon>
        <taxon>Onygenales</taxon>
        <taxon>Onygenaceae</taxon>
        <taxon>Ophidiomyces</taxon>
    </lineage>
</organism>
<protein>
    <submittedName>
        <fullName evidence="1">Uncharacterized protein</fullName>
    </submittedName>
</protein>